<dbReference type="RefSeq" id="WP_096299438.1">
    <property type="nucleotide sequence ID" value="NZ_CP023406.1"/>
</dbReference>
<evidence type="ECO:0000313" key="1">
    <source>
        <dbReference type="EMBL" id="ATD68255.1"/>
    </source>
</evidence>
<reference evidence="2" key="1">
    <citation type="submission" date="2017-09" db="EMBL/GenBank/DDBJ databases">
        <title>Luteimonas liuhanmingii sp.nov., isolated from the intestinal contents of Tibetan Plateau Pika in Yushu, Qinghai Province, China.</title>
        <authorList>
            <person name="Gui Z."/>
        </authorList>
    </citation>
    <scope>NUCLEOTIDE SEQUENCE [LARGE SCALE GENOMIC DNA]</scope>
    <source>
        <strain evidence="2">100111</strain>
    </source>
</reference>
<name>A0A290XGH4_9GAMM</name>
<dbReference type="AlphaFoldDB" id="A0A290XGH4"/>
<accession>A0A290XGH4</accession>
<protein>
    <recommendedName>
        <fullName evidence="3">PIN domain-containing protein</fullName>
    </recommendedName>
</protein>
<proteinExistence type="predicted"/>
<dbReference type="InterPro" id="IPR029060">
    <property type="entry name" value="PIN-like_dom_sf"/>
</dbReference>
<keyword evidence="2" id="KW-1185">Reference proteome</keyword>
<evidence type="ECO:0008006" key="3">
    <source>
        <dbReference type="Google" id="ProtNLM"/>
    </source>
</evidence>
<dbReference type="Proteomes" id="UP000218968">
    <property type="component" value="Chromosome"/>
</dbReference>
<dbReference type="EMBL" id="CP023406">
    <property type="protein sequence ID" value="ATD68255.1"/>
    <property type="molecule type" value="Genomic_DNA"/>
</dbReference>
<sequence length="245" mass="28343">MATRETTALLDVSLLRWMTQSTRVKTAHTIESEGRAQKFHVAQVLPREMPKGWKAEEVAILPELCMLERSGWLALFKSAELLSEEMRGWQVGQGLAGDLLSKIRFRYVPSPIERSRLMSLPSNTYNSKECQTDFFKMLLEANRRGDLQNLRRWPLTKFELQSVEEFGRFAEICSCLTESQYVDAWHLWTAERSGIDFFLTLDKRFVNAMTRTSRVSLLSRPIYPSDLVAIARCDDHDLLDMKSKE</sequence>
<dbReference type="SUPFAM" id="SSF88723">
    <property type="entry name" value="PIN domain-like"/>
    <property type="match status" value="1"/>
</dbReference>
<organism evidence="1 2">
    <name type="scientific">Luteimonas chenhongjianii</name>
    <dbReference type="NCBI Taxonomy" id="2006110"/>
    <lineage>
        <taxon>Bacteria</taxon>
        <taxon>Pseudomonadati</taxon>
        <taxon>Pseudomonadota</taxon>
        <taxon>Gammaproteobacteria</taxon>
        <taxon>Lysobacterales</taxon>
        <taxon>Lysobacteraceae</taxon>
        <taxon>Luteimonas</taxon>
    </lineage>
</organism>
<dbReference type="KEGG" id="lum:CNR27_13125"/>
<evidence type="ECO:0000313" key="2">
    <source>
        <dbReference type="Proteomes" id="UP000218968"/>
    </source>
</evidence>
<gene>
    <name evidence="1" type="ORF">CNR27_13125</name>
</gene>